<dbReference type="CDD" id="cd06580">
    <property type="entry name" value="TM_PBP1_transp_TpRbsC_like"/>
    <property type="match status" value="1"/>
</dbReference>
<accession>A0A0K1P5H7</accession>
<keyword evidence="9" id="KW-1185">Reference proteome</keyword>
<keyword evidence="6" id="KW-0175">Coiled coil</keyword>
<evidence type="ECO:0000256" key="2">
    <source>
        <dbReference type="ARBA" id="ARBA00022475"/>
    </source>
</evidence>
<feature type="transmembrane region" description="Helical" evidence="7">
    <location>
        <begin position="349"/>
        <end position="368"/>
    </location>
</feature>
<organism evidence="8 9">
    <name type="scientific">Spiroplasma turonicum</name>
    <dbReference type="NCBI Taxonomy" id="216946"/>
    <lineage>
        <taxon>Bacteria</taxon>
        <taxon>Bacillati</taxon>
        <taxon>Mycoplasmatota</taxon>
        <taxon>Mollicutes</taxon>
        <taxon>Entomoplasmatales</taxon>
        <taxon>Spiroplasmataceae</taxon>
        <taxon>Spiroplasma</taxon>
    </lineage>
</organism>
<feature type="transmembrane region" description="Helical" evidence="7">
    <location>
        <begin position="79"/>
        <end position="96"/>
    </location>
</feature>
<evidence type="ECO:0000313" key="8">
    <source>
        <dbReference type="EMBL" id="AKU79561.1"/>
    </source>
</evidence>
<evidence type="ECO:0000256" key="7">
    <source>
        <dbReference type="SAM" id="Phobius"/>
    </source>
</evidence>
<evidence type="ECO:0000256" key="1">
    <source>
        <dbReference type="ARBA" id="ARBA00004651"/>
    </source>
</evidence>
<dbReference type="Proteomes" id="UP000067243">
    <property type="component" value="Chromosome"/>
</dbReference>
<feature type="transmembrane region" description="Helical" evidence="7">
    <location>
        <begin position="169"/>
        <end position="187"/>
    </location>
</feature>
<evidence type="ECO:0000313" key="9">
    <source>
        <dbReference type="Proteomes" id="UP000067243"/>
    </source>
</evidence>
<dbReference type="EMBL" id="CP012328">
    <property type="protein sequence ID" value="AKU79561.1"/>
    <property type="molecule type" value="Genomic_DNA"/>
</dbReference>
<dbReference type="PANTHER" id="PTHR47089:SF1">
    <property type="entry name" value="GUANOSINE ABC TRANSPORTER PERMEASE PROTEIN NUPP"/>
    <property type="match status" value="1"/>
</dbReference>
<feature type="transmembrane region" description="Helical" evidence="7">
    <location>
        <begin position="140"/>
        <end position="162"/>
    </location>
</feature>
<feature type="coiled-coil region" evidence="6">
    <location>
        <begin position="511"/>
        <end position="538"/>
    </location>
</feature>
<dbReference type="PANTHER" id="PTHR47089">
    <property type="entry name" value="ABC TRANSPORTER, PERMEASE PROTEIN"/>
    <property type="match status" value="1"/>
</dbReference>
<proteinExistence type="predicted"/>
<evidence type="ECO:0000256" key="4">
    <source>
        <dbReference type="ARBA" id="ARBA00022989"/>
    </source>
</evidence>
<dbReference type="OrthoDB" id="45037at2"/>
<evidence type="ECO:0000256" key="5">
    <source>
        <dbReference type="ARBA" id="ARBA00023136"/>
    </source>
</evidence>
<evidence type="ECO:0000256" key="3">
    <source>
        <dbReference type="ARBA" id="ARBA00022692"/>
    </source>
</evidence>
<name>A0A0K1P5H7_9MOLU</name>
<keyword evidence="4 7" id="KW-1133">Transmembrane helix</keyword>
<keyword evidence="3 7" id="KW-0812">Transmembrane</keyword>
<dbReference type="STRING" id="216946.STURO_v1c03160"/>
<protein>
    <submittedName>
        <fullName evidence="8">Ribose/galactose ABC transporter permease</fullName>
    </submittedName>
</protein>
<keyword evidence="5 7" id="KW-0472">Membrane</keyword>
<feature type="transmembrane region" description="Helical" evidence="7">
    <location>
        <begin position="29"/>
        <end position="50"/>
    </location>
</feature>
<comment type="subcellular location">
    <subcellularLocation>
        <location evidence="1">Cell membrane</location>
        <topology evidence="1">Multi-pass membrane protein</topology>
    </subcellularLocation>
</comment>
<dbReference type="PATRIC" id="fig|216946.3.peg.316"/>
<feature type="transmembrane region" description="Helical" evidence="7">
    <location>
        <begin position="103"/>
        <end position="120"/>
    </location>
</feature>
<reference evidence="8 9" key="1">
    <citation type="journal article" date="2015" name="Genome Announc.">
        <title>Complete Genome Sequence of Spiroplasma turonicum Strain Tab4cT, a Parasite of a Horse Fly, Haematopota sp. (Diptera: Tabanidae).</title>
        <authorList>
            <person name="Davis R.E."/>
            <person name="Shao J."/>
            <person name="Zhao Y."/>
            <person name="Gasparich G.E."/>
            <person name="Gaynor B.J."/>
            <person name="Donofrio N."/>
        </authorList>
    </citation>
    <scope>NUCLEOTIDE SEQUENCE [LARGE SCALE GENOMIC DNA]</scope>
    <source>
        <strain evidence="8 9">Tab4c</strain>
    </source>
</reference>
<dbReference type="Pfam" id="PF02653">
    <property type="entry name" value="BPD_transp_2"/>
    <property type="match status" value="1"/>
</dbReference>
<dbReference type="InterPro" id="IPR001851">
    <property type="entry name" value="ABC_transp_permease"/>
</dbReference>
<feature type="transmembrane region" description="Helical" evidence="7">
    <location>
        <begin position="214"/>
        <end position="240"/>
    </location>
</feature>
<dbReference type="AlphaFoldDB" id="A0A0K1P5H7"/>
<dbReference type="KEGG" id="stur:STURON_00315"/>
<sequence length="639" mass="73991">MKVNTKLWIKKQHFLNFFSSEKNKGKLGIIKASILSILFGLLIGIIIIFINGENGFQFIFSSIDYSLQSSTSSFLPKTINYFSTYALMGIGLALGFKIGIFNMGGTGQAVIGMALSVLAIGNKADSTGMDFKDVDNSFVIAVFFIFIFSGMAVSLISGILKVSFNIHEVVTTVMLNWIVWIFANWLFDRSSWNWSTNHTTERLNTNWLSIGDNVWIFGVILTIISVLILYILVNLTTFGYKFKVSGKQPTAAKYAGINMKYFVILTTALQGVFISLGGFIYYMTIELSLTTGKISELPSIGFDAIPIALVAFSNFFGILPVAFLWAILKNGSDIAKSIEFPLLSKDVSNLVFGAITYGAGISALFYKLNIYNYFYKRFFILYSYEFKKTWMISNSKLYSLRKQRLLLLSNKDLIEIKKEIKNFKINNKKTLAKDEYINSLSKLQINYKNQKKELKQLFSYNIKTEKENLNFIWENKINTFKTYSLKGYKKREKNLLVLKKYEILNKFILFVNQNINELRELKKEYRNFNLNNRKNKELILQNRLDYKNKKKMLISKMHEKSYLEIQNYNLYKKELLEKCKSNVQDIKDNLKNLNTVYKNKLLNTSKDKNNKKPFYELDSFKLKEEHYNKRIEVVKKYGI</sequence>
<keyword evidence="2" id="KW-1003">Cell membrane</keyword>
<dbReference type="RefSeq" id="WP_075048160.1">
    <property type="nucleotide sequence ID" value="NZ_CP012328.1"/>
</dbReference>
<dbReference type="GO" id="GO:0022857">
    <property type="term" value="F:transmembrane transporter activity"/>
    <property type="evidence" value="ECO:0007669"/>
    <property type="project" value="InterPro"/>
</dbReference>
<feature type="transmembrane region" description="Helical" evidence="7">
    <location>
        <begin position="304"/>
        <end position="328"/>
    </location>
</feature>
<gene>
    <name evidence="8" type="ORF">STURON_00315</name>
</gene>
<evidence type="ECO:0000256" key="6">
    <source>
        <dbReference type="SAM" id="Coils"/>
    </source>
</evidence>
<feature type="transmembrane region" description="Helical" evidence="7">
    <location>
        <begin position="261"/>
        <end position="284"/>
    </location>
</feature>
<dbReference type="GO" id="GO:0005886">
    <property type="term" value="C:plasma membrane"/>
    <property type="evidence" value="ECO:0007669"/>
    <property type="project" value="UniProtKB-SubCell"/>
</dbReference>